<comment type="caution">
    <text evidence="6">The sequence shown here is derived from an EMBL/GenBank/DDBJ whole genome shotgun (WGS) entry which is preliminary data.</text>
</comment>
<name>A0A0A5I0Q7_PHOS4</name>
<dbReference type="AlphaFoldDB" id="A0A0A5I0Q7"/>
<keyword evidence="4" id="KW-0964">Secreted</keyword>
<dbReference type="CDD" id="cd13653">
    <property type="entry name" value="PBP2_phosphate_like_1"/>
    <property type="match status" value="1"/>
</dbReference>
<dbReference type="PANTHER" id="PTHR30570:SF1">
    <property type="entry name" value="PHOSPHATE-BINDING PROTEIN PSTS"/>
    <property type="match status" value="1"/>
</dbReference>
<dbReference type="Gene3D" id="3.40.190.10">
    <property type="entry name" value="Periplasmic binding protein-like II"/>
    <property type="match status" value="2"/>
</dbReference>
<keyword evidence="2 4" id="KW-0813">Transport</keyword>
<feature type="domain" description="PBP" evidence="5">
    <location>
        <begin position="22"/>
        <end position="259"/>
    </location>
</feature>
<reference evidence="6 7" key="1">
    <citation type="submission" date="2014-10" db="EMBL/GenBank/DDBJ databases">
        <title>Genome sequencing of Vibrio sinaloensis T08.</title>
        <authorList>
            <person name="Chan K.-G."/>
            <person name="Mohamad N.I."/>
        </authorList>
    </citation>
    <scope>NUCLEOTIDE SEQUENCE [LARGE SCALE GENOMIC DNA]</scope>
    <source>
        <strain evidence="6 7">T08</strain>
    </source>
</reference>
<organism evidence="6 7">
    <name type="scientific">Photobacterium sp. (strain ATCC 43367)</name>
    <dbReference type="NCBI Taxonomy" id="379097"/>
    <lineage>
        <taxon>Bacteria</taxon>
        <taxon>Pseudomonadati</taxon>
        <taxon>Pseudomonadota</taxon>
        <taxon>Gammaproteobacteria</taxon>
        <taxon>Vibrionales</taxon>
        <taxon>Vibrionaceae</taxon>
        <taxon>Vibrio</taxon>
        <taxon>Vibrio oreintalis group</taxon>
    </lineage>
</organism>
<dbReference type="NCBIfam" id="TIGR02136">
    <property type="entry name" value="ptsS_2"/>
    <property type="match status" value="1"/>
</dbReference>
<dbReference type="GO" id="GO:0042301">
    <property type="term" value="F:phosphate ion binding"/>
    <property type="evidence" value="ECO:0007669"/>
    <property type="project" value="UniProtKB-UniRule"/>
</dbReference>
<gene>
    <name evidence="6" type="ORF">NM06_04060</name>
</gene>
<evidence type="ECO:0000256" key="1">
    <source>
        <dbReference type="ARBA" id="ARBA00008725"/>
    </source>
</evidence>
<dbReference type="SUPFAM" id="SSF53850">
    <property type="entry name" value="Periplasmic binding protein-like II"/>
    <property type="match status" value="1"/>
</dbReference>
<dbReference type="Pfam" id="PF12849">
    <property type="entry name" value="PBP_like_2"/>
    <property type="match status" value="1"/>
</dbReference>
<protein>
    <recommendedName>
        <fullName evidence="4">Phosphate-binding protein</fullName>
    </recommendedName>
</protein>
<keyword evidence="3 4" id="KW-0732">Signal</keyword>
<feature type="chain" id="PRO_5027146857" description="Phosphate-binding protein" evidence="4">
    <location>
        <begin position="23"/>
        <end position="273"/>
    </location>
</feature>
<dbReference type="STRING" id="379097.SE23_06450"/>
<dbReference type="OrthoDB" id="9790048at2"/>
<dbReference type="GO" id="GO:0042597">
    <property type="term" value="C:periplasmic space"/>
    <property type="evidence" value="ECO:0007669"/>
    <property type="project" value="UniProtKB-SubCell"/>
</dbReference>
<comment type="subcellular location">
    <subcellularLocation>
        <location evidence="4">Periplasm</location>
    </subcellularLocation>
    <subcellularLocation>
        <location evidence="4">Secreted</location>
    </subcellularLocation>
</comment>
<evidence type="ECO:0000256" key="2">
    <source>
        <dbReference type="ARBA" id="ARBA00022448"/>
    </source>
</evidence>
<comment type="function">
    <text evidence="4">Involved in the system for phosphate transport across the cytoplasmic membrane.</text>
</comment>
<dbReference type="GO" id="GO:0005576">
    <property type="term" value="C:extracellular region"/>
    <property type="evidence" value="ECO:0007669"/>
    <property type="project" value="UniProtKB-SubCell"/>
</dbReference>
<dbReference type="Proteomes" id="UP000030451">
    <property type="component" value="Unassembled WGS sequence"/>
</dbReference>
<evidence type="ECO:0000313" key="7">
    <source>
        <dbReference type="Proteomes" id="UP000030451"/>
    </source>
</evidence>
<keyword evidence="4" id="KW-0574">Periplasm</keyword>
<evidence type="ECO:0000256" key="3">
    <source>
        <dbReference type="ARBA" id="ARBA00022729"/>
    </source>
</evidence>
<feature type="signal peptide" evidence="4">
    <location>
        <begin position="1"/>
        <end position="22"/>
    </location>
</feature>
<dbReference type="InterPro" id="IPR011862">
    <property type="entry name" value="Phos-bd"/>
</dbReference>
<dbReference type="PANTHER" id="PTHR30570">
    <property type="entry name" value="PERIPLASMIC PHOSPHATE BINDING COMPONENT OF PHOSPHATE ABC TRANSPORTER"/>
    <property type="match status" value="1"/>
</dbReference>
<comment type="similarity">
    <text evidence="1 4">Belongs to the PstS family.</text>
</comment>
<dbReference type="InterPro" id="IPR024370">
    <property type="entry name" value="PBP_domain"/>
</dbReference>
<accession>A0A0A5I0Q7</accession>
<dbReference type="GO" id="GO:0007155">
    <property type="term" value="P:cell adhesion"/>
    <property type="evidence" value="ECO:0007669"/>
    <property type="project" value="UniProtKB-UniRule"/>
</dbReference>
<dbReference type="InterPro" id="IPR050811">
    <property type="entry name" value="Phosphate_ABC_transporter"/>
</dbReference>
<keyword evidence="4" id="KW-0592">Phosphate transport</keyword>
<dbReference type="RefSeq" id="WP_038188248.1">
    <property type="nucleotide sequence ID" value="NZ_JRWP01000004.1"/>
</dbReference>
<evidence type="ECO:0000313" key="6">
    <source>
        <dbReference type="EMBL" id="KGY10100.1"/>
    </source>
</evidence>
<evidence type="ECO:0000259" key="5">
    <source>
        <dbReference type="Pfam" id="PF12849"/>
    </source>
</evidence>
<dbReference type="EMBL" id="JRWP01000004">
    <property type="protein sequence ID" value="KGY10100.1"/>
    <property type="molecule type" value="Genomic_DNA"/>
</dbReference>
<evidence type="ECO:0000256" key="4">
    <source>
        <dbReference type="RuleBase" id="RU367119"/>
    </source>
</evidence>
<proteinExistence type="inferred from homology"/>
<sequence length="273" mass="28574">MKKTVIGAIALLGAMAVTSVSAKETISAVGSSSVTPLMEVFSETYMKTNSDIFIEVQGPGSSAGVKAAKNGSADLGMSSRNLKDSEKEPALKELTVAMDGIAVVVNPKNDLSGLTAEQVTAIYKGEITNWKDVGGADKPIVAITRDTASGTRGAFEDIMKLKKKISGKKVSAISQRAQVANGNGALKTMVASNPYAIGYISLGTVDNSVNAVSIDGVAANVDNVKNGSYKVARPFLVLYKEGKPSAQTQKFLEWMVSDDAQALVDKKGYISVN</sequence>
<dbReference type="GO" id="GO:0006817">
    <property type="term" value="P:phosphate ion transport"/>
    <property type="evidence" value="ECO:0007669"/>
    <property type="project" value="UniProtKB-UniRule"/>
</dbReference>